<dbReference type="NCBIfam" id="TIGR01981">
    <property type="entry name" value="sufD"/>
    <property type="match status" value="1"/>
</dbReference>
<gene>
    <name evidence="4" type="primary">sufB</name>
    <name evidence="4" type="ORF">SVXNc_0350</name>
</gene>
<feature type="domain" description="SUF system FeS cluster assembly SufBD core" evidence="2">
    <location>
        <begin position="201"/>
        <end position="435"/>
    </location>
</feature>
<sequence>MTEVEKNQERFDHKTDAKIDYQAEKGLSEELIRKISEHKDEPEWMLKKRLQAFRHYQKRPMPDWGPDLSELDVEDIVPFMVAEGGQTDDWEEVPEEIRDTFDKLGIPEAEKEALSGVGAQYESQVVYQNMKEEWEEKGVIFCDMDKAVQEHEDLVKDYFMNKCVPPQDNKFAALHGALWSGGSFVYVPEDVEVEIPVQAYFRMNSKGMGQFEHTLIIAEKGATIHYIEGCSAPQYTRSNLHSGCVEVFVKEDAHVQYSTVQNWSKNTYNLNTKRAKVDSNGTMEWVSGSMGSKITMLYPSSHLNGEGAKANHITISYAGEDQDIDTGAKVVHNAPNTSSTIESKSISQENGRTNYRGLVRIAEGAENSKTSIECDALMFDKEATSDTEPYIEAKEDDVEIAHEATVGKIGDEEIHYLQSRGIEEEEAKEMIVRGFIEPIAKELPLEYAVELNRLIQLEMEGSLG</sequence>
<organism evidence="4 5">
    <name type="scientific">Candidatus Nanohalococcus occultus</name>
    <dbReference type="NCBI Taxonomy" id="2978047"/>
    <lineage>
        <taxon>Archaea</taxon>
        <taxon>Candidatus Nanohalarchaeota</taxon>
        <taxon>Candidatus Nanohalarchaeota incertae sedis</taxon>
        <taxon>Candidatus Nanohalococcus</taxon>
    </lineage>
</organism>
<dbReference type="Pfam" id="PF01458">
    <property type="entry name" value="SUFBD_core"/>
    <property type="match status" value="1"/>
</dbReference>
<dbReference type="Proteomes" id="UP001218034">
    <property type="component" value="Chromosome"/>
</dbReference>
<dbReference type="GeneID" id="98290387"/>
<dbReference type="Pfam" id="PF19295">
    <property type="entry name" value="SufBD_N"/>
    <property type="match status" value="1"/>
</dbReference>
<evidence type="ECO:0000259" key="2">
    <source>
        <dbReference type="Pfam" id="PF01458"/>
    </source>
</evidence>
<dbReference type="NCBIfam" id="TIGR01980">
    <property type="entry name" value="sufB"/>
    <property type="match status" value="1"/>
</dbReference>
<dbReference type="InterPro" id="IPR010231">
    <property type="entry name" value="SUF_FeS_clus_asmbl_SufB"/>
</dbReference>
<dbReference type="InterPro" id="IPR055346">
    <property type="entry name" value="Fe-S_cluster_assembly_SufBD"/>
</dbReference>
<accession>A0ABY8CFX9</accession>
<dbReference type="EMBL" id="CP104395">
    <property type="protein sequence ID" value="WEL19375.1"/>
    <property type="molecule type" value="Genomic_DNA"/>
</dbReference>
<protein>
    <submittedName>
        <fullName evidence="4">Cysteine desulfurase activator SufB</fullName>
    </submittedName>
</protein>
<dbReference type="InterPro" id="IPR000825">
    <property type="entry name" value="SUF_FeS_clus_asmbl_SufBD_core"/>
</dbReference>
<evidence type="ECO:0000313" key="4">
    <source>
        <dbReference type="EMBL" id="WEL19375.1"/>
    </source>
</evidence>
<evidence type="ECO:0000259" key="3">
    <source>
        <dbReference type="Pfam" id="PF19295"/>
    </source>
</evidence>
<dbReference type="InterPro" id="IPR011542">
    <property type="entry name" value="SUF_FeS_clus_asmbl_SufD"/>
</dbReference>
<dbReference type="RefSeq" id="WP_347722246.1">
    <property type="nucleotide sequence ID" value="NZ_CP104395.1"/>
</dbReference>
<reference evidence="4 5" key="1">
    <citation type="submission" date="2022-09" db="EMBL/GenBank/DDBJ databases">
        <title>Xylan utilization by haloarchaea-nanohaloarchaea associations.</title>
        <authorList>
            <person name="Yakimov M."/>
        </authorList>
    </citation>
    <scope>NUCLEOTIDE SEQUENCE [LARGE SCALE GENOMIC DNA]</scope>
    <source>
        <strain evidence="4 5">SVXNc</strain>
    </source>
</reference>
<feature type="domain" description="SUF system FeS cluster assembly SufBD N-terminal" evidence="3">
    <location>
        <begin position="127"/>
        <end position="198"/>
    </location>
</feature>
<dbReference type="SUPFAM" id="SSF101960">
    <property type="entry name" value="Stabilizer of iron transporter SufD"/>
    <property type="match status" value="1"/>
</dbReference>
<dbReference type="PANTHER" id="PTHR30508:SF1">
    <property type="entry name" value="UPF0051 PROTEIN ABCI8, CHLOROPLASTIC-RELATED"/>
    <property type="match status" value="1"/>
</dbReference>
<dbReference type="InterPro" id="IPR045595">
    <property type="entry name" value="SufBD_N"/>
</dbReference>
<dbReference type="InterPro" id="IPR037284">
    <property type="entry name" value="SUF_FeS_clus_asmbl_SufBD_sf"/>
</dbReference>
<name>A0ABY8CFX9_9ARCH</name>
<dbReference type="PANTHER" id="PTHR30508">
    <property type="entry name" value="FES CLUSTER ASSEMBLY PROTEIN SUF"/>
    <property type="match status" value="1"/>
</dbReference>
<evidence type="ECO:0000313" key="5">
    <source>
        <dbReference type="Proteomes" id="UP001218034"/>
    </source>
</evidence>
<proteinExistence type="inferred from homology"/>
<comment type="similarity">
    <text evidence="1">Belongs to the iron-sulfur cluster assembly SufBD family.</text>
</comment>
<evidence type="ECO:0000256" key="1">
    <source>
        <dbReference type="ARBA" id="ARBA00043967"/>
    </source>
</evidence>
<keyword evidence="5" id="KW-1185">Reference proteome</keyword>